<feature type="region of interest" description="Disordered" evidence="1">
    <location>
        <begin position="103"/>
        <end position="126"/>
    </location>
</feature>
<sequence>MAIRNATGIVLLNTFLGCWKKWSALHEKFYLAVELENTLLHHLTSGCNRKGWSGFVKHVWKYFQNDESSSGTHTPKSVAVREQDQDGNYLPIYDSSGRVIGLRLPTPTGPGTSSANPGRLPTVPADSPLRLMVDLSGSLEDASLRGRR</sequence>
<dbReference type="EMBL" id="ML122343">
    <property type="protein sequence ID" value="RPD52728.1"/>
    <property type="molecule type" value="Genomic_DNA"/>
</dbReference>
<dbReference type="PROSITE" id="PS51257">
    <property type="entry name" value="PROKAR_LIPOPROTEIN"/>
    <property type="match status" value="1"/>
</dbReference>
<reference evidence="2" key="1">
    <citation type="journal article" date="2018" name="Genome Biol. Evol.">
        <title>Genomics and development of Lentinus tigrinus, a white-rot wood-decaying mushroom with dimorphic fruiting bodies.</title>
        <authorList>
            <person name="Wu B."/>
            <person name="Xu Z."/>
            <person name="Knudson A."/>
            <person name="Carlson A."/>
            <person name="Chen N."/>
            <person name="Kovaka S."/>
            <person name="LaButti K."/>
            <person name="Lipzen A."/>
            <person name="Pennachio C."/>
            <person name="Riley R."/>
            <person name="Schakwitz W."/>
            <person name="Umezawa K."/>
            <person name="Ohm R.A."/>
            <person name="Grigoriev I.V."/>
            <person name="Nagy L.G."/>
            <person name="Gibbons J."/>
            <person name="Hibbett D."/>
        </authorList>
    </citation>
    <scope>NUCLEOTIDE SEQUENCE [LARGE SCALE GENOMIC DNA]</scope>
    <source>
        <strain evidence="2">ALCF2SS1-6</strain>
    </source>
</reference>
<accession>A0A5C2RM71</accession>
<gene>
    <name evidence="2" type="ORF">L227DRAFT_568417</name>
</gene>
<evidence type="ECO:0000313" key="3">
    <source>
        <dbReference type="Proteomes" id="UP000313359"/>
    </source>
</evidence>
<feature type="region of interest" description="Disordered" evidence="1">
    <location>
        <begin position="66"/>
        <end position="85"/>
    </location>
</feature>
<protein>
    <submittedName>
        <fullName evidence="2">Uncharacterized protein</fullName>
    </submittedName>
</protein>
<evidence type="ECO:0000256" key="1">
    <source>
        <dbReference type="SAM" id="MobiDB-lite"/>
    </source>
</evidence>
<name>A0A5C2RM71_9APHY</name>
<dbReference type="Proteomes" id="UP000313359">
    <property type="component" value="Unassembled WGS sequence"/>
</dbReference>
<dbReference type="AlphaFoldDB" id="A0A5C2RM71"/>
<evidence type="ECO:0000313" key="2">
    <source>
        <dbReference type="EMBL" id="RPD52728.1"/>
    </source>
</evidence>
<organism evidence="2 3">
    <name type="scientific">Lentinus tigrinus ALCF2SS1-6</name>
    <dbReference type="NCBI Taxonomy" id="1328759"/>
    <lineage>
        <taxon>Eukaryota</taxon>
        <taxon>Fungi</taxon>
        <taxon>Dikarya</taxon>
        <taxon>Basidiomycota</taxon>
        <taxon>Agaricomycotina</taxon>
        <taxon>Agaricomycetes</taxon>
        <taxon>Polyporales</taxon>
        <taxon>Polyporaceae</taxon>
        <taxon>Lentinus</taxon>
    </lineage>
</organism>
<feature type="compositionally biased region" description="Polar residues" evidence="1">
    <location>
        <begin position="66"/>
        <end position="75"/>
    </location>
</feature>
<keyword evidence="3" id="KW-1185">Reference proteome</keyword>
<proteinExistence type="predicted"/>
<feature type="non-terminal residue" evidence="2">
    <location>
        <position position="148"/>
    </location>
</feature>